<evidence type="ECO:0000313" key="3">
    <source>
        <dbReference type="Proteomes" id="UP001243717"/>
    </source>
</evidence>
<name>A0ABU1ANK4_9BACT</name>
<accession>A0ABU1ANK4</accession>
<sequence>MNEQNIAVWILAGGGVILGLLGAIAGTYTEFRKQKTKDAKKLYCLLVSVYVLILSGHLWLTFTASIRLSILSSVLFIFVSIYFVRAFRNLERMRVDPAGSGQPM</sequence>
<feature type="transmembrane region" description="Helical" evidence="1">
    <location>
        <begin position="66"/>
        <end position="84"/>
    </location>
</feature>
<feature type="transmembrane region" description="Helical" evidence="1">
    <location>
        <begin position="6"/>
        <end position="30"/>
    </location>
</feature>
<dbReference type="EMBL" id="JARXIC010000074">
    <property type="protein sequence ID" value="MDQ8196378.1"/>
    <property type="molecule type" value="Genomic_DNA"/>
</dbReference>
<proteinExistence type="predicted"/>
<gene>
    <name evidence="2" type="ORF">QEH59_18250</name>
</gene>
<organism evidence="2 3">
    <name type="scientific">Thalassobacterium sedimentorum</name>
    <dbReference type="NCBI Taxonomy" id="3041258"/>
    <lineage>
        <taxon>Bacteria</taxon>
        <taxon>Pseudomonadati</taxon>
        <taxon>Verrucomicrobiota</taxon>
        <taxon>Opitutia</taxon>
        <taxon>Puniceicoccales</taxon>
        <taxon>Coraliomargaritaceae</taxon>
        <taxon>Thalassobacterium</taxon>
    </lineage>
</organism>
<comment type="caution">
    <text evidence="2">The sequence shown here is derived from an EMBL/GenBank/DDBJ whole genome shotgun (WGS) entry which is preliminary data.</text>
</comment>
<keyword evidence="1" id="KW-0812">Transmembrane</keyword>
<dbReference type="Proteomes" id="UP001243717">
    <property type="component" value="Unassembled WGS sequence"/>
</dbReference>
<feature type="transmembrane region" description="Helical" evidence="1">
    <location>
        <begin position="42"/>
        <end position="60"/>
    </location>
</feature>
<keyword evidence="1" id="KW-0472">Membrane</keyword>
<keyword evidence="1" id="KW-1133">Transmembrane helix</keyword>
<reference evidence="2 3" key="1">
    <citation type="submission" date="2023-04" db="EMBL/GenBank/DDBJ databases">
        <title>A novel bacteria isolated from coastal sediment.</title>
        <authorList>
            <person name="Liu X.-J."/>
            <person name="Du Z.-J."/>
        </authorList>
    </citation>
    <scope>NUCLEOTIDE SEQUENCE [LARGE SCALE GENOMIC DNA]</scope>
    <source>
        <strain evidence="2 3">SDUM461004</strain>
    </source>
</reference>
<evidence type="ECO:0000313" key="2">
    <source>
        <dbReference type="EMBL" id="MDQ8196378.1"/>
    </source>
</evidence>
<protein>
    <submittedName>
        <fullName evidence="2">Uncharacterized protein</fullName>
    </submittedName>
</protein>
<evidence type="ECO:0000256" key="1">
    <source>
        <dbReference type="SAM" id="Phobius"/>
    </source>
</evidence>
<keyword evidence="3" id="KW-1185">Reference proteome</keyword>